<dbReference type="InterPro" id="IPR052912">
    <property type="entry name" value="UPF0111_domain"/>
</dbReference>
<dbReference type="Gene3D" id="1.20.58.220">
    <property type="entry name" value="Phosphate transport system protein phou homolog 2, domain 2"/>
    <property type="match status" value="1"/>
</dbReference>
<evidence type="ECO:0008006" key="3">
    <source>
        <dbReference type="Google" id="ProtNLM"/>
    </source>
</evidence>
<reference evidence="1" key="1">
    <citation type="submission" date="2022-06" db="EMBL/GenBank/DDBJ databases">
        <title>Ornithinimicrobium HY1793.</title>
        <authorList>
            <person name="Huang Y."/>
        </authorList>
    </citation>
    <scope>NUCLEOTIDE SEQUENCE</scope>
    <source>
        <strain evidence="1">HY1793</strain>
    </source>
</reference>
<name>A0ABY4YWH1_9MICO</name>
<organism evidence="1 2">
    <name type="scientific">Ornithinimicrobium faecis</name>
    <dbReference type="NCBI Taxonomy" id="2934158"/>
    <lineage>
        <taxon>Bacteria</taxon>
        <taxon>Bacillati</taxon>
        <taxon>Actinomycetota</taxon>
        <taxon>Actinomycetes</taxon>
        <taxon>Micrococcales</taxon>
        <taxon>Ornithinimicrobiaceae</taxon>
        <taxon>Ornithinimicrobium</taxon>
    </lineage>
</organism>
<dbReference type="Proteomes" id="UP001056455">
    <property type="component" value="Chromosome"/>
</dbReference>
<dbReference type="PANTHER" id="PTHR37298">
    <property type="entry name" value="UPF0111 PROTEIN YKAA"/>
    <property type="match status" value="1"/>
</dbReference>
<dbReference type="RefSeq" id="WP_252594085.1">
    <property type="nucleotide sequence ID" value="NZ_CP099489.1"/>
</dbReference>
<protein>
    <recommendedName>
        <fullName evidence="3">DUF47 family protein</fullName>
    </recommendedName>
</protein>
<keyword evidence="2" id="KW-1185">Reference proteome</keyword>
<evidence type="ECO:0000313" key="2">
    <source>
        <dbReference type="Proteomes" id="UP001056455"/>
    </source>
</evidence>
<evidence type="ECO:0000313" key="1">
    <source>
        <dbReference type="EMBL" id="USQ80703.1"/>
    </source>
</evidence>
<dbReference type="EMBL" id="CP099489">
    <property type="protein sequence ID" value="USQ80703.1"/>
    <property type="molecule type" value="Genomic_DNA"/>
</dbReference>
<accession>A0ABY4YWH1</accession>
<gene>
    <name evidence="1" type="ORF">NF556_03325</name>
</gene>
<sequence>MTPRTAPFVDALAGLAVLVHKGTLTVRDTLGVGMLERGGELERLRVLHREAERGRTELLDLARESFVTPFDRGDIHQLTVALAEVLTHLERAVDGGIRQRIDDPPEGTAKLIDALIQMAELTAQTLPKLHVLADVASYPVEMRRLGVRADQARRELLTDALSRRADPLGALRVTLVIEELTAAIHDLERVATVVEGIVVKES</sequence>
<dbReference type="PANTHER" id="PTHR37298:SF1">
    <property type="entry name" value="UPF0111 PROTEIN YKAA"/>
    <property type="match status" value="1"/>
</dbReference>
<proteinExistence type="predicted"/>
<dbReference type="InterPro" id="IPR038078">
    <property type="entry name" value="PhoU-like_sf"/>
</dbReference>